<dbReference type="GO" id="GO:0016760">
    <property type="term" value="F:cellulose synthase (UDP-forming) activity"/>
    <property type="evidence" value="ECO:0007669"/>
    <property type="project" value="InterPro"/>
</dbReference>
<evidence type="ECO:0000313" key="13">
    <source>
        <dbReference type="EnsemblPlants" id="OBART07G18140.2"/>
    </source>
</evidence>
<comment type="subcellular location">
    <subcellularLocation>
        <location evidence="1">Golgi apparatus membrane</location>
        <topology evidence="1">Multi-pass membrane protein</topology>
    </subcellularLocation>
</comment>
<evidence type="ECO:0000313" key="14">
    <source>
        <dbReference type="Proteomes" id="UP000026960"/>
    </source>
</evidence>
<dbReference type="GO" id="GO:0071555">
    <property type="term" value="P:cell wall organization"/>
    <property type="evidence" value="ECO:0007669"/>
    <property type="project" value="UniProtKB-KW"/>
</dbReference>
<keyword evidence="8" id="KW-0961">Cell wall biogenesis/degradation</keyword>
<feature type="binding site" evidence="11">
    <location>
        <position position="389"/>
    </location>
    <ligand>
        <name>Mn(2+)</name>
        <dbReference type="ChEBI" id="CHEBI:29035"/>
    </ligand>
</feature>
<feature type="active site" evidence="9">
    <location>
        <position position="553"/>
    </location>
</feature>
<feature type="transmembrane region" description="Helical" evidence="12">
    <location>
        <begin position="92"/>
        <end position="112"/>
    </location>
</feature>
<keyword evidence="5 12" id="KW-1133">Transmembrane helix</keyword>
<feature type="transmembrane region" description="Helical" evidence="12">
    <location>
        <begin position="661"/>
        <end position="686"/>
    </location>
</feature>
<dbReference type="HOGENOM" id="CLU_001418_3_1_1"/>
<feature type="binding site" evidence="11">
    <location>
        <position position="365"/>
    </location>
    <ligand>
        <name>Mn(2+)</name>
        <dbReference type="ChEBI" id="CHEBI:29035"/>
    </ligand>
</feature>
<feature type="transmembrane region" description="Helical" evidence="12">
    <location>
        <begin position="786"/>
        <end position="807"/>
    </location>
</feature>
<evidence type="ECO:0000256" key="9">
    <source>
        <dbReference type="PIRSR" id="PIRSR605150-1"/>
    </source>
</evidence>
<evidence type="ECO:0000256" key="5">
    <source>
        <dbReference type="ARBA" id="ARBA00022989"/>
    </source>
</evidence>
<evidence type="ECO:0000256" key="7">
    <source>
        <dbReference type="ARBA" id="ARBA00023136"/>
    </source>
</evidence>
<dbReference type="InterPro" id="IPR029044">
    <property type="entry name" value="Nucleotide-diphossugar_trans"/>
</dbReference>
<feature type="transmembrane region" description="Helical" evidence="12">
    <location>
        <begin position="66"/>
        <end position="85"/>
    </location>
</feature>
<dbReference type="Pfam" id="PF03552">
    <property type="entry name" value="Cellulose_synt"/>
    <property type="match status" value="2"/>
</dbReference>
<feature type="transmembrane region" description="Helical" evidence="12">
    <location>
        <begin position="629"/>
        <end position="649"/>
    </location>
</feature>
<dbReference type="AlphaFoldDB" id="A0A0D3GS85"/>
<dbReference type="FunFam" id="3.90.550.10:FF:000027">
    <property type="entry name" value="Cellulose synthase-like protein D4"/>
    <property type="match status" value="1"/>
</dbReference>
<reference evidence="13" key="1">
    <citation type="journal article" date="2009" name="Rice">
        <title>De Novo Next Generation Sequencing of Plant Genomes.</title>
        <authorList>
            <person name="Rounsley S."/>
            <person name="Marri P.R."/>
            <person name="Yu Y."/>
            <person name="He R."/>
            <person name="Sisneros N."/>
            <person name="Goicoechea J.L."/>
            <person name="Lee S.J."/>
            <person name="Angelova A."/>
            <person name="Kudrna D."/>
            <person name="Luo M."/>
            <person name="Affourtit J."/>
            <person name="Desany B."/>
            <person name="Knight J."/>
            <person name="Niazi F."/>
            <person name="Egholm M."/>
            <person name="Wing R.A."/>
        </authorList>
    </citation>
    <scope>NUCLEOTIDE SEQUENCE [LARGE SCALE GENOMIC DNA]</scope>
    <source>
        <strain evidence="13">cv. IRGC 105608</strain>
    </source>
</reference>
<dbReference type="Gramene" id="OBART07G18140.2">
    <property type="protein sequence ID" value="OBART07G18140.2"/>
    <property type="gene ID" value="OBART07G18140"/>
</dbReference>
<evidence type="ECO:0000256" key="11">
    <source>
        <dbReference type="PIRSR" id="PIRSR605150-3"/>
    </source>
</evidence>
<dbReference type="Gene3D" id="3.90.550.10">
    <property type="entry name" value="Spore Coat Polysaccharide Biosynthesis Protein SpsA, Chain A"/>
    <property type="match status" value="1"/>
</dbReference>
<dbReference type="GO" id="GO:0030244">
    <property type="term" value="P:cellulose biosynthetic process"/>
    <property type="evidence" value="ECO:0007669"/>
    <property type="project" value="InterPro"/>
</dbReference>
<dbReference type="PANTHER" id="PTHR13301">
    <property type="entry name" value="X-BOX TRANSCRIPTION FACTOR-RELATED"/>
    <property type="match status" value="1"/>
</dbReference>
<protein>
    <submittedName>
        <fullName evidence="13">Uncharacterized protein</fullName>
    </submittedName>
</protein>
<dbReference type="Proteomes" id="UP000026960">
    <property type="component" value="Chromosome 7"/>
</dbReference>
<dbReference type="GO" id="GO:0000139">
    <property type="term" value="C:Golgi membrane"/>
    <property type="evidence" value="ECO:0007669"/>
    <property type="project" value="UniProtKB-SubCell"/>
</dbReference>
<evidence type="ECO:0000256" key="10">
    <source>
        <dbReference type="PIRSR" id="PIRSR605150-2"/>
    </source>
</evidence>
<evidence type="ECO:0000256" key="6">
    <source>
        <dbReference type="ARBA" id="ARBA00023034"/>
    </source>
</evidence>
<dbReference type="SUPFAM" id="SSF53448">
    <property type="entry name" value="Nucleotide-diphospho-sugar transferases"/>
    <property type="match status" value="1"/>
</dbReference>
<keyword evidence="2" id="KW-0328">Glycosyltransferase</keyword>
<keyword evidence="7 12" id="KW-0472">Membrane</keyword>
<evidence type="ECO:0000256" key="4">
    <source>
        <dbReference type="ARBA" id="ARBA00022692"/>
    </source>
</evidence>
<dbReference type="GO" id="GO:0071669">
    <property type="term" value="P:plant-type cell wall organization or biogenesis"/>
    <property type="evidence" value="ECO:0007669"/>
    <property type="project" value="UniProtKB-ARBA"/>
</dbReference>
<name>A0A0D3GS85_9ORYZ</name>
<keyword evidence="4 12" id="KW-0812">Transmembrane</keyword>
<organism evidence="13">
    <name type="scientific">Oryza barthii</name>
    <dbReference type="NCBI Taxonomy" id="65489"/>
    <lineage>
        <taxon>Eukaryota</taxon>
        <taxon>Viridiplantae</taxon>
        <taxon>Streptophyta</taxon>
        <taxon>Embryophyta</taxon>
        <taxon>Tracheophyta</taxon>
        <taxon>Spermatophyta</taxon>
        <taxon>Magnoliopsida</taxon>
        <taxon>Liliopsida</taxon>
        <taxon>Poales</taxon>
        <taxon>Poaceae</taxon>
        <taxon>BOP clade</taxon>
        <taxon>Oryzoideae</taxon>
        <taxon>Oryzeae</taxon>
        <taxon>Oryzinae</taxon>
        <taxon>Oryza</taxon>
    </lineage>
</organism>
<feature type="transmembrane region" description="Helical" evidence="12">
    <location>
        <begin position="754"/>
        <end position="774"/>
    </location>
</feature>
<keyword evidence="3" id="KW-0808">Transferase</keyword>
<evidence type="ECO:0000256" key="1">
    <source>
        <dbReference type="ARBA" id="ARBA00004653"/>
    </source>
</evidence>
<sequence length="873" mass="96715">MSAAAAVTSWTNGCWSPAATRVNDGGKDDVWVAVDEADVSGARGSDGVRPPLFQTYKVKGSILHPYRFLILARLIAIVAFFAWRVRHKNRDGAWLWTMSMAGDVWFGFSWVLNQLPKLNPIKRVADLAALADRQQHGTSSGELPGVDVFVTTVDPVDEPILYTVNSILSILAADYPVDRYACYLSDDGGTLVHYEAMVEVAKFAELWVPFCRKHCVEPRAPESYFAMKTQAYRGGVAGELMSDRRRVRREYEEFKVRIDSLFSTIRKRSDAYNRAKNGKDDGENATWMADGTHWPGTWFEPAENHRKGQHAGIVQVMLSHPGEEPQLGMPASSGHPLDFSAVDVRLPMLVYIAREKRPGYDHQKKAGAMNVMLRVSALLSNAPFVINFDGDHYINNSQAFRAALCFMLDRRHGDDTAFVQFPQRFDDVDPTDRYCNHNRVFFDATLLGLNGVQGPSYVGTGCMFRRVALYGADPPRWRPEDDDAKALGCPGRYGNSMPFINTIPAAASQERSIASLDETAAMAELEEVMACAYEDGTEWGDGVGWVYDIATEDVVTGFRLHRKGWRSMYCDMEPDAFRGTAPINLTERLYQILRWSGGSLEMFFSRNCPLLAGRRLRPMQRVAYTNMTAYPVSALFMVVYDLLPVIWLSHHHGEFHIQKPFPMYVAYLVAVIAMIEVIGLVEIRWAGLTLLDWWRNEQFYMIGATGVYPAAVLHIVLKRVLGLKGVRFKLTAKQLAGGARERFAELYDVHWSPLLAPTVVVMAVNVAAIGAAAGKAVVGGWTAAQLAGASAGLVFNVWVLVLLYPFALGIMGRWGKRPCALFALLVAACAAVAAGFVAVHAVLAAGSAAPSWLGWSRGATAILPSSWRLKRGF</sequence>
<keyword evidence="6" id="KW-0333">Golgi apparatus</keyword>
<evidence type="ECO:0000256" key="3">
    <source>
        <dbReference type="ARBA" id="ARBA00022679"/>
    </source>
</evidence>
<feature type="active site" evidence="9">
    <location>
        <position position="187"/>
    </location>
</feature>
<proteinExistence type="predicted"/>
<dbReference type="InterPro" id="IPR005150">
    <property type="entry name" value="Cellulose_synth"/>
</dbReference>
<evidence type="ECO:0000256" key="12">
    <source>
        <dbReference type="SAM" id="Phobius"/>
    </source>
</evidence>
<reference evidence="13" key="2">
    <citation type="submission" date="2015-03" db="UniProtKB">
        <authorList>
            <consortium name="EnsemblPlants"/>
        </authorList>
    </citation>
    <scope>IDENTIFICATION</scope>
</reference>
<feature type="binding site" evidence="10">
    <location>
        <position position="364"/>
    </location>
    <ligand>
        <name>UDP-alpha-D-glucose</name>
        <dbReference type="ChEBI" id="CHEBI:58885"/>
    </ligand>
</feature>
<feature type="transmembrane region" description="Helical" evidence="12">
    <location>
        <begin position="819"/>
        <end position="843"/>
    </location>
</feature>
<feature type="transmembrane region" description="Helical" evidence="12">
    <location>
        <begin position="698"/>
        <end position="717"/>
    </location>
</feature>
<dbReference type="EnsemblPlants" id="OBART07G18140.2">
    <property type="protein sequence ID" value="OBART07G18140.2"/>
    <property type="gene ID" value="OBART07G18140"/>
</dbReference>
<evidence type="ECO:0000256" key="2">
    <source>
        <dbReference type="ARBA" id="ARBA00022676"/>
    </source>
</evidence>
<evidence type="ECO:0000256" key="8">
    <source>
        <dbReference type="ARBA" id="ARBA00023316"/>
    </source>
</evidence>
<feature type="binding site" evidence="10">
    <location>
        <position position="158"/>
    </location>
    <ligand>
        <name>UDP-alpha-D-glucose</name>
        <dbReference type="ChEBI" id="CHEBI:58885"/>
    </ligand>
</feature>
<keyword evidence="14" id="KW-1185">Reference proteome</keyword>
<feature type="binding site" evidence="10">
    <location>
        <position position="187"/>
    </location>
    <ligand>
        <name>UDP-alpha-D-glucose</name>
        <dbReference type="ChEBI" id="CHEBI:58885"/>
    </ligand>
</feature>
<accession>A0A0D3GS85</accession>